<gene>
    <name evidence="2" type="ORF">HII31_01845</name>
</gene>
<keyword evidence="3" id="KW-1185">Reference proteome</keyword>
<evidence type="ECO:0000313" key="3">
    <source>
        <dbReference type="Proteomes" id="UP000660729"/>
    </source>
</evidence>
<organism evidence="2 3">
    <name type="scientific">Pseudocercospora fuligena</name>
    <dbReference type="NCBI Taxonomy" id="685502"/>
    <lineage>
        <taxon>Eukaryota</taxon>
        <taxon>Fungi</taxon>
        <taxon>Dikarya</taxon>
        <taxon>Ascomycota</taxon>
        <taxon>Pezizomycotina</taxon>
        <taxon>Dothideomycetes</taxon>
        <taxon>Dothideomycetidae</taxon>
        <taxon>Mycosphaerellales</taxon>
        <taxon>Mycosphaerellaceae</taxon>
        <taxon>Pseudocercospora</taxon>
    </lineage>
</organism>
<protein>
    <submittedName>
        <fullName evidence="2">Uncharacterized protein</fullName>
    </submittedName>
</protein>
<sequence>MQRSNATVSNSHQKDKFNSVRKENERKENEKAKAHYNKFQLQSGDDALMNAGNAPDEDFAFKPLKESLTRQREQRERDDTTMDEPEAEHSEGIPLPSVEAAMNIKAVSLPTDGYPIPDTDFNDLAEVEWQVSITDKLVELCRNDKKFTKANGKAGRFLKEVQTCNKDLKGLANLLRGAKERNTTAASPMNAGAEEEIETRVSGTPQEIFNALDTVMHKFHKGARLQFSISSVSIKYNAAQAEKMVWDLARAMVTASAQKKSTAHPNTQALTMPAAANTQSAIVPYGPEISNWREHLPIYAKAAIDQLLVDLAHHAAQLDTEGVNGFKGYAVSRIRTLNDTLAASPQMEKKLADTMLFEQQLLRTALEIFKISV</sequence>
<feature type="region of interest" description="Disordered" evidence="1">
    <location>
        <begin position="1"/>
        <end position="94"/>
    </location>
</feature>
<proteinExistence type="predicted"/>
<evidence type="ECO:0000313" key="2">
    <source>
        <dbReference type="EMBL" id="KAF7196927.1"/>
    </source>
</evidence>
<comment type="caution">
    <text evidence="2">The sequence shown here is derived from an EMBL/GenBank/DDBJ whole genome shotgun (WGS) entry which is preliminary data.</text>
</comment>
<dbReference type="AlphaFoldDB" id="A0A8H6RU51"/>
<feature type="compositionally biased region" description="Basic and acidic residues" evidence="1">
    <location>
        <begin position="12"/>
        <end position="33"/>
    </location>
</feature>
<evidence type="ECO:0000256" key="1">
    <source>
        <dbReference type="SAM" id="MobiDB-lite"/>
    </source>
</evidence>
<accession>A0A8H6RU51</accession>
<dbReference type="Proteomes" id="UP000660729">
    <property type="component" value="Unassembled WGS sequence"/>
</dbReference>
<reference evidence="2" key="1">
    <citation type="submission" date="2020-04" db="EMBL/GenBank/DDBJ databases">
        <title>Draft genome resource of the tomato pathogen Pseudocercospora fuligena.</title>
        <authorList>
            <person name="Zaccaron A."/>
        </authorList>
    </citation>
    <scope>NUCLEOTIDE SEQUENCE</scope>
    <source>
        <strain evidence="2">PF001</strain>
    </source>
</reference>
<name>A0A8H6RU51_9PEZI</name>
<feature type="compositionally biased region" description="Polar residues" evidence="1">
    <location>
        <begin position="1"/>
        <end position="11"/>
    </location>
</feature>
<dbReference type="EMBL" id="JABCIY010000022">
    <property type="protein sequence ID" value="KAF7196927.1"/>
    <property type="molecule type" value="Genomic_DNA"/>
</dbReference>
<feature type="compositionally biased region" description="Basic and acidic residues" evidence="1">
    <location>
        <begin position="59"/>
        <end position="80"/>
    </location>
</feature>